<reference evidence="3" key="1">
    <citation type="submission" date="2017-02" db="EMBL/GenBank/DDBJ databases">
        <title>Comparative genomics and description of representatives of a novel lineage of planctomycetes thriving in anoxic sediments.</title>
        <authorList>
            <person name="Spring S."/>
            <person name="Bunk B."/>
            <person name="Sproer C."/>
            <person name="Klenk H.-P."/>
        </authorList>
    </citation>
    <scope>NUCLEOTIDE SEQUENCE [LARGE SCALE GENOMIC DNA]</scope>
    <source>
        <strain evidence="3">L21-RPul-D3</strain>
    </source>
</reference>
<dbReference type="AlphaFoldDB" id="A0A1Q2HM69"/>
<evidence type="ECO:0000313" key="3">
    <source>
        <dbReference type="Proteomes" id="UP000188273"/>
    </source>
</evidence>
<keyword evidence="3" id="KW-1185">Reference proteome</keyword>
<evidence type="ECO:0000259" key="1">
    <source>
        <dbReference type="Pfam" id="PF00156"/>
    </source>
</evidence>
<gene>
    <name evidence="2" type="primary">pyrR</name>
    <name evidence="2" type="ORF">L21SP3_00131</name>
</gene>
<proteinExistence type="predicted"/>
<dbReference type="STRING" id="1940790.L21SP3_00131"/>
<dbReference type="Pfam" id="PF00156">
    <property type="entry name" value="Pribosyltran"/>
    <property type="match status" value="1"/>
</dbReference>
<dbReference type="EMBL" id="CP019633">
    <property type="protein sequence ID" value="AQQ08355.1"/>
    <property type="molecule type" value="Genomic_DNA"/>
</dbReference>
<accession>A0A1Q2HM69</accession>
<protein>
    <submittedName>
        <fullName evidence="2">Bifunctional protein PyrR</fullName>
    </submittedName>
</protein>
<dbReference type="RefSeq" id="WP_077538546.1">
    <property type="nucleotide sequence ID" value="NZ_CP019633.1"/>
</dbReference>
<dbReference type="InterPro" id="IPR029057">
    <property type="entry name" value="PRTase-like"/>
</dbReference>
<sequence length="178" mass="19805">MKKIYGGEKIDSAIENMSEQIKSRGFDKTKIGILGIRNKGVIVARRLADSLNKKLDGDVEFGSIDITFYRDDITIRGPEAVPVVGVTEINFDINHRIIILADDVLHTGRSCRAAMDAVVEFGRPAKIMLAVLLDRGGREFPIQADFVGDYFENLAEDELLNVKFREAEGEDGIFIDSK</sequence>
<dbReference type="NCBIfam" id="NF003549">
    <property type="entry name" value="PRK05205.1-5"/>
    <property type="match status" value="1"/>
</dbReference>
<dbReference type="InterPro" id="IPR050137">
    <property type="entry name" value="PyrR_bifunctional"/>
</dbReference>
<dbReference type="OrthoDB" id="9802227at2"/>
<dbReference type="Proteomes" id="UP000188273">
    <property type="component" value="Chromosome"/>
</dbReference>
<name>A0A1Q2HM69_9BACT</name>
<dbReference type="PANTHER" id="PTHR11608">
    <property type="entry name" value="BIFUNCTIONAL PROTEIN PYRR"/>
    <property type="match status" value="1"/>
</dbReference>
<evidence type="ECO:0000313" key="2">
    <source>
        <dbReference type="EMBL" id="AQQ08355.1"/>
    </source>
</evidence>
<dbReference type="KEGG" id="pbu:L21SP3_00131"/>
<feature type="domain" description="Phosphoribosyltransferase" evidence="1">
    <location>
        <begin position="6"/>
        <end position="147"/>
    </location>
</feature>
<organism evidence="2 3">
    <name type="scientific">Sedimentisphaera cyanobacteriorum</name>
    <dbReference type="NCBI Taxonomy" id="1940790"/>
    <lineage>
        <taxon>Bacteria</taxon>
        <taxon>Pseudomonadati</taxon>
        <taxon>Planctomycetota</taxon>
        <taxon>Phycisphaerae</taxon>
        <taxon>Sedimentisphaerales</taxon>
        <taxon>Sedimentisphaeraceae</taxon>
        <taxon>Sedimentisphaera</taxon>
    </lineage>
</organism>
<dbReference type="InterPro" id="IPR000836">
    <property type="entry name" value="PRTase_dom"/>
</dbReference>
<dbReference type="CDD" id="cd06223">
    <property type="entry name" value="PRTases_typeI"/>
    <property type="match status" value="1"/>
</dbReference>
<dbReference type="SUPFAM" id="SSF53271">
    <property type="entry name" value="PRTase-like"/>
    <property type="match status" value="1"/>
</dbReference>
<dbReference type="PANTHER" id="PTHR11608:SF0">
    <property type="entry name" value="BIFUNCTIONAL PROTEIN PYRR"/>
    <property type="match status" value="1"/>
</dbReference>
<dbReference type="Gene3D" id="3.40.50.2020">
    <property type="match status" value="1"/>
</dbReference>